<dbReference type="KEGG" id="marz:MARA_52900"/>
<feature type="domain" description="Restriction endonuclease type II-like" evidence="2">
    <location>
        <begin position="237"/>
        <end position="319"/>
    </location>
</feature>
<evidence type="ECO:0000313" key="4">
    <source>
        <dbReference type="Proteomes" id="UP000467428"/>
    </source>
</evidence>
<dbReference type="AlphaFoldDB" id="A0A7I7S4J9"/>
<evidence type="ECO:0000313" key="3">
    <source>
        <dbReference type="EMBL" id="BBY51822.1"/>
    </source>
</evidence>
<dbReference type="Pfam" id="PF13338">
    <property type="entry name" value="AbiEi_4"/>
    <property type="match status" value="1"/>
</dbReference>
<geneLocation type="plasmid" evidence="4">
    <name>pjcm18538 dna</name>
</geneLocation>
<gene>
    <name evidence="3" type="ORF">MARA_52900</name>
</gene>
<dbReference type="Gene3D" id="3.40.960.10">
    <property type="entry name" value="VSR Endonuclease"/>
    <property type="match status" value="1"/>
</dbReference>
<evidence type="ECO:0000259" key="2">
    <source>
        <dbReference type="Pfam" id="PF18741"/>
    </source>
</evidence>
<organism evidence="3 4">
    <name type="scientific">Mycolicibacterium arabiense</name>
    <dbReference type="NCBI Taxonomy" id="1286181"/>
    <lineage>
        <taxon>Bacteria</taxon>
        <taxon>Bacillati</taxon>
        <taxon>Actinomycetota</taxon>
        <taxon>Actinomycetes</taxon>
        <taxon>Mycobacteriales</taxon>
        <taxon>Mycobacteriaceae</taxon>
        <taxon>Mycolicibacterium</taxon>
    </lineage>
</organism>
<dbReference type="Proteomes" id="UP000467428">
    <property type="component" value="Chromosome"/>
</dbReference>
<dbReference type="InterPro" id="IPR025159">
    <property type="entry name" value="AbiEi_N"/>
</dbReference>
<accession>A0A7I7S4J9</accession>
<feature type="domain" description="AbiEi antitoxin N-terminal" evidence="1">
    <location>
        <begin position="24"/>
        <end position="67"/>
    </location>
</feature>
<keyword evidence="4" id="KW-1185">Reference proteome</keyword>
<sequence length="321" mass="36146">MFHNCGWWEPFSRRARLKGVSHSLDEHLRDHDGVITLAQAQSAGLSAYAVERRVRAGHWRRCTPGVFFVEDREFTDAARVRVGVWGYGSDAAASGLAAAWWLGLTNFAPQIVEVTVARERRRVHRPGTRLRRRDLAPADLVERRGLRVTATHLTVVEAASRQGGGALLLDHALQRHHAELPQLWRAHLRNKGRHGSPRARLLLQAAEDGTRSEAERLVSRLLRAAGIKGWQANRRIAGYEVDVVFRAAKVAIEVDVVFRAAKVAIEVDGFAFHTDADTFQRDRTKQNAIALAGYQLLRFTWLDLTEYPERVISEIIRAIRG</sequence>
<dbReference type="InterPro" id="IPR011335">
    <property type="entry name" value="Restrct_endonuc-II-like"/>
</dbReference>
<dbReference type="EMBL" id="AP022593">
    <property type="protein sequence ID" value="BBY51822.1"/>
    <property type="molecule type" value="Genomic_DNA"/>
</dbReference>
<proteinExistence type="predicted"/>
<evidence type="ECO:0008006" key="5">
    <source>
        <dbReference type="Google" id="ProtNLM"/>
    </source>
</evidence>
<dbReference type="SUPFAM" id="SSF52980">
    <property type="entry name" value="Restriction endonuclease-like"/>
    <property type="match status" value="1"/>
</dbReference>
<reference evidence="3 4" key="1">
    <citation type="journal article" date="2019" name="Emerg. Microbes Infect.">
        <title>Comprehensive subspecies identification of 175 nontuberculous mycobacteria species based on 7547 genomic profiles.</title>
        <authorList>
            <person name="Matsumoto Y."/>
            <person name="Kinjo T."/>
            <person name="Motooka D."/>
            <person name="Nabeya D."/>
            <person name="Jung N."/>
            <person name="Uechi K."/>
            <person name="Horii T."/>
            <person name="Iida T."/>
            <person name="Fujita J."/>
            <person name="Nakamura S."/>
        </authorList>
    </citation>
    <scope>NUCLEOTIDE SEQUENCE [LARGE SCALE GENOMIC DNA]</scope>
    <source>
        <strain evidence="3 4">JCM 18538</strain>
    </source>
</reference>
<name>A0A7I7S4J9_9MYCO</name>
<dbReference type="Pfam" id="PF18741">
    <property type="entry name" value="MTES_1575"/>
    <property type="match status" value="1"/>
</dbReference>
<evidence type="ECO:0000259" key="1">
    <source>
        <dbReference type="Pfam" id="PF13338"/>
    </source>
</evidence>
<protein>
    <recommendedName>
        <fullName evidence="5">DUF559 domain-containing protein</fullName>
    </recommendedName>
</protein>
<dbReference type="InterPro" id="IPR049468">
    <property type="entry name" value="Restrct_endonuc-II-like_dom"/>
</dbReference>